<reference evidence="3 4" key="1">
    <citation type="journal article" date="2016" name="Nat. Commun.">
        <title>Local admixture of amplified and diversified secreted pathogenesis determinants shapes mosaic Toxoplasma gondii genomes.</title>
        <authorList>
            <person name="Lorenzi H."/>
            <person name="Khan A."/>
            <person name="Behnke M.S."/>
            <person name="Namasivayam S."/>
            <person name="Swapna L.S."/>
            <person name="Hadjithomas M."/>
            <person name="Karamycheva S."/>
            <person name="Pinney D."/>
            <person name="Brunk B.P."/>
            <person name="Ajioka J.W."/>
            <person name="Ajzenberg D."/>
            <person name="Boothroyd J.C."/>
            <person name="Boyle J.P."/>
            <person name="Darde M.L."/>
            <person name="Diaz-Miranda M.A."/>
            <person name="Dubey J.P."/>
            <person name="Fritz H.M."/>
            <person name="Gennari S.M."/>
            <person name="Gregory B.D."/>
            <person name="Kim K."/>
            <person name="Saeij J.P."/>
            <person name="Su C."/>
            <person name="White M.W."/>
            <person name="Zhu X.Q."/>
            <person name="Howe D.K."/>
            <person name="Rosenthal B.M."/>
            <person name="Grigg M.E."/>
            <person name="Parkinson J."/>
            <person name="Liu L."/>
            <person name="Kissinger J.C."/>
            <person name="Roos D.S."/>
            <person name="Sibley L.D."/>
        </authorList>
    </citation>
    <scope>NUCLEOTIDE SEQUENCE [LARGE SCALE GENOMIC DNA]</scope>
    <source>
        <strain evidence="3 4">ARI</strain>
    </source>
</reference>
<evidence type="ECO:0000313" key="4">
    <source>
        <dbReference type="Proteomes" id="UP000074247"/>
    </source>
</evidence>
<name>A0A139XSN4_TOXGO</name>
<accession>A0A139XSN4</accession>
<dbReference type="EMBL" id="AGQS02005130">
    <property type="protein sequence ID" value="KYF41770.1"/>
    <property type="molecule type" value="Genomic_DNA"/>
</dbReference>
<proteinExistence type="predicted"/>
<evidence type="ECO:0008006" key="5">
    <source>
        <dbReference type="Google" id="ProtNLM"/>
    </source>
</evidence>
<keyword evidence="2" id="KW-0472">Membrane</keyword>
<dbReference type="VEuPathDB" id="ToxoDB:TGARI_258040"/>
<evidence type="ECO:0000313" key="3">
    <source>
        <dbReference type="EMBL" id="KYF41770.1"/>
    </source>
</evidence>
<feature type="transmembrane region" description="Helical" evidence="2">
    <location>
        <begin position="31"/>
        <end position="51"/>
    </location>
</feature>
<dbReference type="AlphaFoldDB" id="A0A139XSN4"/>
<keyword evidence="2" id="KW-1133">Transmembrane helix</keyword>
<evidence type="ECO:0000256" key="1">
    <source>
        <dbReference type="SAM" id="MobiDB-lite"/>
    </source>
</evidence>
<evidence type="ECO:0000256" key="2">
    <source>
        <dbReference type="SAM" id="Phobius"/>
    </source>
</evidence>
<sequence>MALAYPCLHGKDIHVCTHVSIYIYIYIHKYIYIYIYVHVFFVVCCFCSSICRVKTCGARETVLKFVRSFLQTSRLCSFSSLVRTFPVLNYCCDVFRGRPPRRFLAVASRRHDASKLRRSPRCSAAFSSTALPRTPCVVSSLPASLSFLFLPISAFSSFSGVRRSALPREQLEGAGRMRDSAAASECSAFDSTLCSKDDSSFVRSACLARRLVRQSRRNGMDRRKPHIPTHRTALPDPLISTEASRI</sequence>
<protein>
    <recommendedName>
        <fullName evidence="5">Transmembrane protein</fullName>
    </recommendedName>
</protein>
<organism evidence="3 4">
    <name type="scientific">Toxoplasma gondii ARI</name>
    <dbReference type="NCBI Taxonomy" id="1074872"/>
    <lineage>
        <taxon>Eukaryota</taxon>
        <taxon>Sar</taxon>
        <taxon>Alveolata</taxon>
        <taxon>Apicomplexa</taxon>
        <taxon>Conoidasida</taxon>
        <taxon>Coccidia</taxon>
        <taxon>Eucoccidiorida</taxon>
        <taxon>Eimeriorina</taxon>
        <taxon>Sarcocystidae</taxon>
        <taxon>Toxoplasma</taxon>
    </lineage>
</organism>
<dbReference type="Proteomes" id="UP000074247">
    <property type="component" value="Unassembled WGS sequence"/>
</dbReference>
<keyword evidence="2" id="KW-0812">Transmembrane</keyword>
<gene>
    <name evidence="3" type="ORF">TGARI_258040</name>
</gene>
<comment type="caution">
    <text evidence="3">The sequence shown here is derived from an EMBL/GenBank/DDBJ whole genome shotgun (WGS) entry which is preliminary data.</text>
</comment>
<feature type="region of interest" description="Disordered" evidence="1">
    <location>
        <begin position="216"/>
        <end position="246"/>
    </location>
</feature>